<evidence type="ECO:0008006" key="3">
    <source>
        <dbReference type="Google" id="ProtNLM"/>
    </source>
</evidence>
<name>A0AAD7IV89_9AGAR</name>
<keyword evidence="2" id="KW-1185">Reference proteome</keyword>
<organism evidence="1 2">
    <name type="scientific">Mycena maculata</name>
    <dbReference type="NCBI Taxonomy" id="230809"/>
    <lineage>
        <taxon>Eukaryota</taxon>
        <taxon>Fungi</taxon>
        <taxon>Dikarya</taxon>
        <taxon>Basidiomycota</taxon>
        <taxon>Agaricomycotina</taxon>
        <taxon>Agaricomycetes</taxon>
        <taxon>Agaricomycetidae</taxon>
        <taxon>Agaricales</taxon>
        <taxon>Marasmiineae</taxon>
        <taxon>Mycenaceae</taxon>
        <taxon>Mycena</taxon>
    </lineage>
</organism>
<accession>A0AAD7IV89</accession>
<evidence type="ECO:0000313" key="2">
    <source>
        <dbReference type="Proteomes" id="UP001215280"/>
    </source>
</evidence>
<proteinExistence type="predicted"/>
<dbReference type="Gene3D" id="3.80.10.10">
    <property type="entry name" value="Ribonuclease Inhibitor"/>
    <property type="match status" value="1"/>
</dbReference>
<comment type="caution">
    <text evidence="1">The sequence shown here is derived from an EMBL/GenBank/DDBJ whole genome shotgun (WGS) entry which is preliminary data.</text>
</comment>
<dbReference type="AlphaFoldDB" id="A0AAD7IV89"/>
<dbReference type="SUPFAM" id="SSF52047">
    <property type="entry name" value="RNI-like"/>
    <property type="match status" value="1"/>
</dbReference>
<dbReference type="Proteomes" id="UP001215280">
    <property type="component" value="Unassembled WGS sequence"/>
</dbReference>
<dbReference type="InterPro" id="IPR032675">
    <property type="entry name" value="LRR_dom_sf"/>
</dbReference>
<dbReference type="EMBL" id="JARJLG010000079">
    <property type="protein sequence ID" value="KAJ7751234.1"/>
    <property type="molecule type" value="Genomic_DNA"/>
</dbReference>
<reference evidence="1" key="1">
    <citation type="submission" date="2023-03" db="EMBL/GenBank/DDBJ databases">
        <title>Massive genome expansion in bonnet fungi (Mycena s.s.) driven by repeated elements and novel gene families across ecological guilds.</title>
        <authorList>
            <consortium name="Lawrence Berkeley National Laboratory"/>
            <person name="Harder C.B."/>
            <person name="Miyauchi S."/>
            <person name="Viragh M."/>
            <person name="Kuo A."/>
            <person name="Thoen E."/>
            <person name="Andreopoulos B."/>
            <person name="Lu D."/>
            <person name="Skrede I."/>
            <person name="Drula E."/>
            <person name="Henrissat B."/>
            <person name="Morin E."/>
            <person name="Kohler A."/>
            <person name="Barry K."/>
            <person name="LaButti K."/>
            <person name="Morin E."/>
            <person name="Salamov A."/>
            <person name="Lipzen A."/>
            <person name="Mereny Z."/>
            <person name="Hegedus B."/>
            <person name="Baldrian P."/>
            <person name="Stursova M."/>
            <person name="Weitz H."/>
            <person name="Taylor A."/>
            <person name="Grigoriev I.V."/>
            <person name="Nagy L.G."/>
            <person name="Martin F."/>
            <person name="Kauserud H."/>
        </authorList>
    </citation>
    <scope>NUCLEOTIDE SEQUENCE</scope>
    <source>
        <strain evidence="1">CBHHK188m</strain>
    </source>
</reference>
<evidence type="ECO:0000313" key="1">
    <source>
        <dbReference type="EMBL" id="KAJ7751234.1"/>
    </source>
</evidence>
<gene>
    <name evidence="1" type="ORF">DFH07DRAFT_1032735</name>
</gene>
<protein>
    <recommendedName>
        <fullName evidence="3">F-box domain-containing protein</fullName>
    </recommendedName>
</protein>
<sequence>MPPPPAITILESPEATQKILEAILDSPNGKRAVSRLARTCRAWLEPALTVLWRELDSLVPIIGLFPSHLLKKARRPGLGLTTTPLERDWDKILKYGGRVTKITYDEISNNVSASIFPILEEGRPRKYLLPNLQHLTWRVTSPDNLDRASLFLNPELQGLVLHLGAAGTRFPTLPAFLADVGSRMKLKTFSINYSVSLPETFTDLFLSQDELERLTVVAPGALSPTIGKWIASLPRLKSLQLDLSNRSLVAVDGFFSQLRSGDSTPNSVESHTDSGVFSGEEVDFTEIRKSLLDLTGDGRKGAFPVLTQLQLTGQASNVAAFLTHLSNPLTQLELVIEDPPDAEDWRDLSSVICERFGSSLTSLRVGATLSSKFGDLVRSTSRTAPAPSRLSLEHLSFLPVLRTISVDLPESVIFIDADIEHLAASCPNLEEVRLCPLARFSAANPPQLSLEGLAPLMRDCRRLNTLAVVINAKGGSAEGSASSKSLNWLHVGHSWVTDTLQVAILLSHLAPHLETIKWFTERNRPGFVEANARSWQKVSDILPHLQNLRLTERRAVAPQKEVVVEYVHVVAPRPMVSDKAIDATVVVVNRAVEVKPSTAESSVQAFPSTNNRDRETQASPACVSIAIDAAPRTVETEVDATPEPVIVESSSVAVQVQVESENTEPESRKSPINCNGSANPVPLASSSFLPIIGLICRICISFSLSLPLATFRFFKRLTIREGGGQDVALDTLNVRP</sequence>